<evidence type="ECO:0000313" key="1">
    <source>
        <dbReference type="EMBL" id="MPM20178.1"/>
    </source>
</evidence>
<comment type="caution">
    <text evidence="1">The sequence shown here is derived from an EMBL/GenBank/DDBJ whole genome shotgun (WGS) entry which is preliminary data.</text>
</comment>
<dbReference type="Pfam" id="PF04365">
    <property type="entry name" value="BrnT_toxin"/>
    <property type="match status" value="1"/>
</dbReference>
<protein>
    <recommendedName>
        <fullName evidence="2">BrnT family toxin</fullName>
    </recommendedName>
</protein>
<sequence>MNFALNIVYTKTMLMIVWDEPKRQTNLAKHGLDFADLDERFFLASVVIPAKNGRHMAIGPIADGTIAVVFATVGTEGVSVISMRPASRKERNLL</sequence>
<reference evidence="1" key="1">
    <citation type="submission" date="2019-08" db="EMBL/GenBank/DDBJ databases">
        <authorList>
            <person name="Kucharzyk K."/>
            <person name="Murdoch R.W."/>
            <person name="Higgins S."/>
            <person name="Loffler F."/>
        </authorList>
    </citation>
    <scope>NUCLEOTIDE SEQUENCE</scope>
</reference>
<dbReference type="AlphaFoldDB" id="A0A644XWL4"/>
<proteinExistence type="predicted"/>
<accession>A0A644XWL4</accession>
<organism evidence="1">
    <name type="scientific">bioreactor metagenome</name>
    <dbReference type="NCBI Taxonomy" id="1076179"/>
    <lineage>
        <taxon>unclassified sequences</taxon>
        <taxon>metagenomes</taxon>
        <taxon>ecological metagenomes</taxon>
    </lineage>
</organism>
<dbReference type="Gene3D" id="3.10.450.530">
    <property type="entry name" value="Ribonuclease toxin, BrnT, of type II toxin-antitoxin system"/>
    <property type="match status" value="1"/>
</dbReference>
<dbReference type="InterPro" id="IPR038573">
    <property type="entry name" value="BrnT_sf"/>
</dbReference>
<dbReference type="InterPro" id="IPR007460">
    <property type="entry name" value="BrnT_toxin"/>
</dbReference>
<evidence type="ECO:0008006" key="2">
    <source>
        <dbReference type="Google" id="ProtNLM"/>
    </source>
</evidence>
<gene>
    <name evidence="1" type="ORF">SDC9_66607</name>
</gene>
<dbReference type="EMBL" id="VSSQ01003328">
    <property type="protein sequence ID" value="MPM20178.1"/>
    <property type="molecule type" value="Genomic_DNA"/>
</dbReference>
<name>A0A644XWL4_9ZZZZ</name>